<dbReference type="AlphaFoldDB" id="A0A2P7TXX2"/>
<protein>
    <submittedName>
        <fullName evidence="1">HAD family hydrolase</fullName>
    </submittedName>
</protein>
<dbReference type="InterPro" id="IPR006439">
    <property type="entry name" value="HAD-SF_hydro_IA"/>
</dbReference>
<dbReference type="EMBL" id="PXYY01000092">
    <property type="protein sequence ID" value="PSJ79568.1"/>
    <property type="molecule type" value="Genomic_DNA"/>
</dbReference>
<organism evidence="1 2">
    <name type="scientific">Neisseria iguanae</name>
    <dbReference type="NCBI Taxonomy" id="90242"/>
    <lineage>
        <taxon>Bacteria</taxon>
        <taxon>Pseudomonadati</taxon>
        <taxon>Pseudomonadota</taxon>
        <taxon>Betaproteobacteria</taxon>
        <taxon>Neisseriales</taxon>
        <taxon>Neisseriaceae</taxon>
        <taxon>Neisseria</taxon>
    </lineage>
</organism>
<name>A0A2P7TXX2_9NEIS</name>
<dbReference type="GO" id="GO:0006281">
    <property type="term" value="P:DNA repair"/>
    <property type="evidence" value="ECO:0007669"/>
    <property type="project" value="TreeGrafter"/>
</dbReference>
<keyword evidence="1" id="KW-0378">Hydrolase</keyword>
<comment type="caution">
    <text evidence="1">The sequence shown here is derived from an EMBL/GenBank/DDBJ whole genome shotgun (WGS) entry which is preliminary data.</text>
</comment>
<dbReference type="PANTHER" id="PTHR43434">
    <property type="entry name" value="PHOSPHOGLYCOLATE PHOSPHATASE"/>
    <property type="match status" value="1"/>
</dbReference>
<dbReference type="PANTHER" id="PTHR43434:SF24">
    <property type="entry name" value="HYDROLASE-RELATED"/>
    <property type="match status" value="1"/>
</dbReference>
<dbReference type="SUPFAM" id="SSF56784">
    <property type="entry name" value="HAD-like"/>
    <property type="match status" value="1"/>
</dbReference>
<dbReference type="Proteomes" id="UP000241868">
    <property type="component" value="Unassembled WGS sequence"/>
</dbReference>
<dbReference type="Gene3D" id="1.10.150.240">
    <property type="entry name" value="Putative phosphatase, domain 2"/>
    <property type="match status" value="1"/>
</dbReference>
<proteinExistence type="predicted"/>
<dbReference type="Pfam" id="PF13419">
    <property type="entry name" value="HAD_2"/>
    <property type="match status" value="1"/>
</dbReference>
<dbReference type="SFLD" id="SFLDS00003">
    <property type="entry name" value="Haloacid_Dehalogenase"/>
    <property type="match status" value="1"/>
</dbReference>
<dbReference type="OrthoDB" id="9782449at2"/>
<dbReference type="NCBIfam" id="TIGR01549">
    <property type="entry name" value="HAD-SF-IA-v1"/>
    <property type="match status" value="1"/>
</dbReference>
<dbReference type="InterPro" id="IPR023214">
    <property type="entry name" value="HAD_sf"/>
</dbReference>
<gene>
    <name evidence="1" type="ORF">C7N83_11375</name>
</gene>
<dbReference type="GO" id="GO:0005829">
    <property type="term" value="C:cytosol"/>
    <property type="evidence" value="ECO:0007669"/>
    <property type="project" value="TreeGrafter"/>
</dbReference>
<sequence>MKPKLVIFDWDGTLADTTLPIIATIQESFTENGHAAPEAGRIRPLIGYNLPAIVRHLAPDLNLHQQEEIIETYAAHHLNPNNRNMTLFPDTIACLETLKKQGYWLAVATGKGRTGLDNSIAQTNTAGFWLATTCAGEQPSKPAPDMVFKLCGELGLMPSETIVIGDTTHDLNMAANAGAPAIAVTTGAHTEEKLRTSPHLTILPNLSALPDFLATLQTSLLTSKAV</sequence>
<accession>A0A2P7TXX2</accession>
<dbReference type="InterPro" id="IPR041492">
    <property type="entry name" value="HAD_2"/>
</dbReference>
<evidence type="ECO:0000313" key="1">
    <source>
        <dbReference type="EMBL" id="PSJ79568.1"/>
    </source>
</evidence>
<dbReference type="SFLD" id="SFLDG01129">
    <property type="entry name" value="C1.5:_HAD__Beta-PGM__Phosphata"/>
    <property type="match status" value="1"/>
</dbReference>
<dbReference type="InterPro" id="IPR023198">
    <property type="entry name" value="PGP-like_dom2"/>
</dbReference>
<reference evidence="1 2" key="1">
    <citation type="submission" date="2018-03" db="EMBL/GenBank/DDBJ databases">
        <title>Neisseria weixii sp. nov., isolated from the intestinal contents of Tibetan Plateau pika (Ochotona curzoniae) in Yushu, Qinghai Province, China.</title>
        <authorList>
            <person name="Gui Z."/>
        </authorList>
    </citation>
    <scope>NUCLEOTIDE SEQUENCE [LARGE SCALE GENOMIC DNA]</scope>
    <source>
        <strain evidence="1 2">ATCC 51483</strain>
    </source>
</reference>
<dbReference type="Gene3D" id="3.40.50.1000">
    <property type="entry name" value="HAD superfamily/HAD-like"/>
    <property type="match status" value="1"/>
</dbReference>
<dbReference type="InterPro" id="IPR050155">
    <property type="entry name" value="HAD-like_hydrolase_sf"/>
</dbReference>
<dbReference type="GO" id="GO:0008967">
    <property type="term" value="F:phosphoglycolate phosphatase activity"/>
    <property type="evidence" value="ECO:0007669"/>
    <property type="project" value="TreeGrafter"/>
</dbReference>
<dbReference type="InterPro" id="IPR036412">
    <property type="entry name" value="HAD-like_sf"/>
</dbReference>
<keyword evidence="2" id="KW-1185">Reference proteome</keyword>
<evidence type="ECO:0000313" key="2">
    <source>
        <dbReference type="Proteomes" id="UP000241868"/>
    </source>
</evidence>